<evidence type="ECO:0000313" key="3">
    <source>
        <dbReference type="Proteomes" id="UP000318821"/>
    </source>
</evidence>
<dbReference type="Proteomes" id="UP000318821">
    <property type="component" value="Unassembled WGS sequence"/>
</dbReference>
<evidence type="ECO:0000313" key="2">
    <source>
        <dbReference type="EMBL" id="TPP52121.1"/>
    </source>
</evidence>
<name>A0A504XTT3_LEIDO</name>
<evidence type="ECO:0000256" key="1">
    <source>
        <dbReference type="SAM" id="MobiDB-lite"/>
    </source>
</evidence>
<evidence type="ECO:0008006" key="4">
    <source>
        <dbReference type="Google" id="ProtNLM"/>
    </source>
</evidence>
<proteinExistence type="predicted"/>
<accession>A0A504XTT3</accession>
<dbReference type="VEuPathDB" id="TriTrypDB:LDHU3_26.3240"/>
<protein>
    <recommendedName>
        <fullName evidence="4">PH domain-containing protein</fullName>
    </recommendedName>
</protein>
<dbReference type="VEuPathDB" id="TriTrypDB:LdCL_260031000"/>
<gene>
    <name evidence="2" type="ORF">CGC20_5690</name>
</gene>
<feature type="region of interest" description="Disordered" evidence="1">
    <location>
        <begin position="176"/>
        <end position="205"/>
    </location>
</feature>
<reference evidence="3" key="1">
    <citation type="submission" date="2019-02" db="EMBL/GenBank/DDBJ databases">
        <title>FDA dAtabase for Regulatory Grade micrObial Sequences (FDA-ARGOS): Supporting development and validation of Infectious Disease Dx tests.</title>
        <authorList>
            <person name="Duncan R."/>
            <person name="Fisher C."/>
            <person name="Tallon L."/>
            <person name="Sadzewicz L."/>
            <person name="Sengamalay N."/>
            <person name="Ott S."/>
            <person name="Godinez A."/>
            <person name="Nagaraj S."/>
            <person name="Vavikolanu K."/>
            <person name="Vyas G."/>
            <person name="Nadendla S."/>
            <person name="Aluvathingal J."/>
            <person name="Sichtig H."/>
        </authorList>
    </citation>
    <scope>NUCLEOTIDE SEQUENCE [LARGE SCALE GENOMIC DNA]</scope>
    <source>
        <strain evidence="3">FDAARGOS_360</strain>
    </source>
</reference>
<organism evidence="2 3">
    <name type="scientific">Leishmania donovani</name>
    <dbReference type="NCBI Taxonomy" id="5661"/>
    <lineage>
        <taxon>Eukaryota</taxon>
        <taxon>Discoba</taxon>
        <taxon>Euglenozoa</taxon>
        <taxon>Kinetoplastea</taxon>
        <taxon>Metakinetoplastina</taxon>
        <taxon>Trypanosomatida</taxon>
        <taxon>Trypanosomatidae</taxon>
        <taxon>Leishmaniinae</taxon>
        <taxon>Leishmania</taxon>
    </lineage>
</organism>
<feature type="compositionally biased region" description="Polar residues" evidence="1">
    <location>
        <begin position="185"/>
        <end position="201"/>
    </location>
</feature>
<comment type="caution">
    <text evidence="2">The sequence shown here is derived from an EMBL/GenBank/DDBJ whole genome shotgun (WGS) entry which is preliminary data.</text>
</comment>
<dbReference type="EMBL" id="RHLD01000018">
    <property type="protein sequence ID" value="TPP52121.1"/>
    <property type="molecule type" value="Genomic_DNA"/>
</dbReference>
<dbReference type="AlphaFoldDB" id="A0A504XTT3"/>
<sequence length="378" mass="40111">MVSVAANSSGAAEATANTLDDAGGRTIRGLVDHGRKVKATLELTSTQRRYDGEEKDEVPRGKGRMIFANDDFLRGQLRYGKHGAGGGEVREATVTAASLCDDHTLAAGDASKTEAALRAAKGMRAPNTVVPAYAALLLDCPSTVVLASAEQSCPFTADAALTSVTSTDGTLVPLAPESASEKCTDPSSTAASDSGVTTEETQGTHDAISEVSAAEADGYLDEDVAVDGAELSTAFRSASMAPLQSGAEDDGCLGWLQKRSIGCKKLSFMLSWRNRYLMLARCNDGMYVGYYEDKLCQKPMDVIRPGPAARCVVYHERCEECTLLLRTRNADRQDRCSGALRTFSRIVDRETRFSMGLSPSEPGMSDACALLTPLAPPL</sequence>
<dbReference type="VEuPathDB" id="TriTrypDB:LdCL_260031100"/>